<dbReference type="GO" id="GO:0030170">
    <property type="term" value="F:pyridoxal phosphate binding"/>
    <property type="evidence" value="ECO:0007669"/>
    <property type="project" value="InterPro"/>
</dbReference>
<dbReference type="CDD" id="cd00610">
    <property type="entry name" value="OAT_like"/>
    <property type="match status" value="1"/>
</dbReference>
<keyword evidence="11" id="KW-1185">Reference proteome</keyword>
<comment type="caution">
    <text evidence="10">The sequence shown here is derived from an EMBL/GenBank/DDBJ whole genome shotgun (WGS) entry which is preliminary data.</text>
</comment>
<dbReference type="PIRSF" id="PIRSF000521">
    <property type="entry name" value="Transaminase_4ab_Lys_Orn"/>
    <property type="match status" value="1"/>
</dbReference>
<evidence type="ECO:0000256" key="7">
    <source>
        <dbReference type="ARBA" id="ARBA00022898"/>
    </source>
</evidence>
<keyword evidence="7 9" id="KW-0663">Pyridoxal phosphate</keyword>
<evidence type="ECO:0000256" key="4">
    <source>
        <dbReference type="ARBA" id="ARBA00013049"/>
    </source>
</evidence>
<dbReference type="Proteomes" id="UP000092024">
    <property type="component" value="Unassembled WGS sequence"/>
</dbReference>
<proteinExistence type="inferred from homology"/>
<evidence type="ECO:0000256" key="5">
    <source>
        <dbReference type="ARBA" id="ARBA00022576"/>
    </source>
</evidence>
<evidence type="ECO:0000256" key="2">
    <source>
        <dbReference type="ARBA" id="ARBA00008954"/>
    </source>
</evidence>
<sequence length="430" mass="47319">MKRNRCLQGPEQALELRKSYFYPCTQHFYKEPPLLVKGKGQYLFDHEGKRYTDFFAGVSVMSCGHSNEEITAKTSHQLQELQHTCTIYLTEANVRLAERLAGLLPGNLNRTFFCNSGSEANEGALLLARLHTGRRGFISLTQSLHGRTYLTMSVTGLAMWRADRYLEEEPVYFIPRPFDDNHVDHEEAARHSIAALKTLLELKGHEMAAMIIEPLQGNGGIIVPPLWYFKEVKAVLESYGVLLICDEIQSGFGRTGSLFAIQHYGVVPDILTMAKALGNGTPISAFAAADSIAASLNRPSASTFGGNPVSSVTALAVLDYIQENGLVERAEQMGCLLLTELNGLKETFSFIRDVRGLGLMVGMELDFDDPAINAVKCDELLELMKNRGFLLGKNGVGRNVVAFQPPLIITEQNIADMAIAMKDCLLAIGG</sequence>
<dbReference type="FunFam" id="3.40.640.10:FF:000004">
    <property type="entry name" value="Acetylornithine aminotransferase"/>
    <property type="match status" value="1"/>
</dbReference>
<keyword evidence="8" id="KW-0809">Transit peptide</keyword>
<dbReference type="EMBL" id="LYPA01000048">
    <property type="protein sequence ID" value="OBR66287.1"/>
    <property type="molecule type" value="Genomic_DNA"/>
</dbReference>
<dbReference type="OrthoDB" id="9807885at2"/>
<keyword evidence="5 10" id="KW-0032">Aminotransferase</keyword>
<evidence type="ECO:0000256" key="6">
    <source>
        <dbReference type="ARBA" id="ARBA00022679"/>
    </source>
</evidence>
<dbReference type="EC" id="2.6.1.44" evidence="4"/>
<dbReference type="Gene3D" id="3.90.1150.10">
    <property type="entry name" value="Aspartate Aminotransferase, domain 1"/>
    <property type="match status" value="1"/>
</dbReference>
<organism evidence="10 11">
    <name type="scientific">Paenibacillus oryzae</name>
    <dbReference type="NCBI Taxonomy" id="1844972"/>
    <lineage>
        <taxon>Bacteria</taxon>
        <taxon>Bacillati</taxon>
        <taxon>Bacillota</taxon>
        <taxon>Bacilli</taxon>
        <taxon>Bacillales</taxon>
        <taxon>Paenibacillaceae</taxon>
        <taxon>Paenibacillus</taxon>
    </lineage>
</organism>
<dbReference type="Gene3D" id="3.40.640.10">
    <property type="entry name" value="Type I PLP-dependent aspartate aminotransferase-like (Major domain)"/>
    <property type="match status" value="1"/>
</dbReference>
<comment type="cofactor">
    <cofactor evidence="1">
        <name>pyridoxal 5'-phosphate</name>
        <dbReference type="ChEBI" id="CHEBI:597326"/>
    </cofactor>
</comment>
<dbReference type="InterPro" id="IPR015424">
    <property type="entry name" value="PyrdxlP-dep_Trfase"/>
</dbReference>
<dbReference type="PANTHER" id="PTHR45688:SF3">
    <property type="entry name" value="ALANINE--GLYOXYLATE AMINOTRANSFERASE 2, MITOCHONDRIAL"/>
    <property type="match status" value="1"/>
</dbReference>
<dbReference type="Pfam" id="PF00202">
    <property type="entry name" value="Aminotran_3"/>
    <property type="match status" value="1"/>
</dbReference>
<evidence type="ECO:0000256" key="1">
    <source>
        <dbReference type="ARBA" id="ARBA00001933"/>
    </source>
</evidence>
<evidence type="ECO:0000256" key="3">
    <source>
        <dbReference type="ARBA" id="ARBA00011881"/>
    </source>
</evidence>
<evidence type="ECO:0000256" key="9">
    <source>
        <dbReference type="RuleBase" id="RU003560"/>
    </source>
</evidence>
<evidence type="ECO:0000256" key="8">
    <source>
        <dbReference type="ARBA" id="ARBA00022946"/>
    </source>
</evidence>
<dbReference type="InterPro" id="IPR049704">
    <property type="entry name" value="Aminotrans_3_PPA_site"/>
</dbReference>
<comment type="subunit">
    <text evidence="3">Homotetramer.</text>
</comment>
<dbReference type="GO" id="GO:0008453">
    <property type="term" value="F:alanine-glyoxylate transaminase activity"/>
    <property type="evidence" value="ECO:0007669"/>
    <property type="project" value="UniProtKB-EC"/>
</dbReference>
<dbReference type="InterPro" id="IPR015421">
    <property type="entry name" value="PyrdxlP-dep_Trfase_major"/>
</dbReference>
<reference evidence="10 11" key="1">
    <citation type="submission" date="2016-05" db="EMBL/GenBank/DDBJ databases">
        <title>Paenibacillus oryzae. sp. nov., isolated from the rice root.</title>
        <authorList>
            <person name="Zhang J."/>
            <person name="Zhang X."/>
        </authorList>
    </citation>
    <scope>NUCLEOTIDE SEQUENCE [LARGE SCALE GENOMIC DNA]</scope>
    <source>
        <strain evidence="10 11">1DrF-4</strain>
    </source>
</reference>
<gene>
    <name evidence="10" type="ORF">A7K91_22890</name>
</gene>
<dbReference type="STRING" id="1844972.A7K91_22890"/>
<accession>A0A1A5YKX4</accession>
<protein>
    <recommendedName>
        <fullName evidence="4">alanine--glyoxylate transaminase</fullName>
        <ecNumber evidence="4">2.6.1.44</ecNumber>
    </recommendedName>
</protein>
<name>A0A1A5YKX4_9BACL</name>
<evidence type="ECO:0000313" key="10">
    <source>
        <dbReference type="EMBL" id="OBR66287.1"/>
    </source>
</evidence>
<dbReference type="InterPro" id="IPR005814">
    <property type="entry name" value="Aminotrans_3"/>
</dbReference>
<dbReference type="InterPro" id="IPR015422">
    <property type="entry name" value="PyrdxlP-dep_Trfase_small"/>
</dbReference>
<dbReference type="AlphaFoldDB" id="A0A1A5YKX4"/>
<evidence type="ECO:0000313" key="11">
    <source>
        <dbReference type="Proteomes" id="UP000092024"/>
    </source>
</evidence>
<dbReference type="SUPFAM" id="SSF53383">
    <property type="entry name" value="PLP-dependent transferases"/>
    <property type="match status" value="1"/>
</dbReference>
<keyword evidence="6 10" id="KW-0808">Transferase</keyword>
<dbReference type="PANTHER" id="PTHR45688">
    <property type="match status" value="1"/>
</dbReference>
<dbReference type="RefSeq" id="WP_068682262.1">
    <property type="nucleotide sequence ID" value="NZ_LYPA01000048.1"/>
</dbReference>
<dbReference type="PROSITE" id="PS00600">
    <property type="entry name" value="AA_TRANSFER_CLASS_3"/>
    <property type="match status" value="1"/>
</dbReference>
<comment type="similarity">
    <text evidence="2 9">Belongs to the class-III pyridoxal-phosphate-dependent aminotransferase family.</text>
</comment>